<dbReference type="RefSeq" id="WP_175528524.1">
    <property type="nucleotide sequence ID" value="NZ_FPCK01000001.1"/>
</dbReference>
<protein>
    <submittedName>
        <fullName evidence="1">Uncharacterized protein</fullName>
    </submittedName>
</protein>
<sequence>MMNRRNVIVALALLALAAVAVSLLSGFQSTRAPLEEQSIPAPNGDGTIIQ</sequence>
<dbReference type="AlphaFoldDB" id="A0A1I7ND94"/>
<gene>
    <name evidence="1" type="ORF">SAMN05216456_1681</name>
</gene>
<dbReference type="STRING" id="429728.SAMN05216456_1681"/>
<dbReference type="Proteomes" id="UP000199074">
    <property type="component" value="Unassembled WGS sequence"/>
</dbReference>
<evidence type="ECO:0000313" key="2">
    <source>
        <dbReference type="Proteomes" id="UP000199074"/>
    </source>
</evidence>
<accession>A0A1I7ND94</accession>
<reference evidence="1 2" key="1">
    <citation type="submission" date="2016-10" db="EMBL/GenBank/DDBJ databases">
        <authorList>
            <person name="de Groot N.N."/>
        </authorList>
    </citation>
    <scope>NUCLEOTIDE SEQUENCE [LARGE SCALE GENOMIC DNA]</scope>
    <source>
        <strain evidence="1 2">IPL20</strain>
    </source>
</reference>
<evidence type="ECO:0000313" key="1">
    <source>
        <dbReference type="EMBL" id="SFV32533.1"/>
    </source>
</evidence>
<keyword evidence="2" id="KW-1185">Reference proteome</keyword>
<dbReference type="EMBL" id="FPCK01000001">
    <property type="protein sequence ID" value="SFV32533.1"/>
    <property type="molecule type" value="Genomic_DNA"/>
</dbReference>
<proteinExistence type="predicted"/>
<organism evidence="1 2">
    <name type="scientific">Devosia crocina</name>
    <dbReference type="NCBI Taxonomy" id="429728"/>
    <lineage>
        <taxon>Bacteria</taxon>
        <taxon>Pseudomonadati</taxon>
        <taxon>Pseudomonadota</taxon>
        <taxon>Alphaproteobacteria</taxon>
        <taxon>Hyphomicrobiales</taxon>
        <taxon>Devosiaceae</taxon>
        <taxon>Devosia</taxon>
    </lineage>
</organism>
<name>A0A1I7ND94_9HYPH</name>